<organism evidence="1 2">
    <name type="scientific">Maribacter stanieri</name>
    <dbReference type="NCBI Taxonomy" id="440514"/>
    <lineage>
        <taxon>Bacteria</taxon>
        <taxon>Pseudomonadati</taxon>
        <taxon>Bacteroidota</taxon>
        <taxon>Flavobacteriia</taxon>
        <taxon>Flavobacteriales</taxon>
        <taxon>Flavobacteriaceae</taxon>
        <taxon>Maribacter</taxon>
    </lineage>
</organism>
<dbReference type="Gene3D" id="3.30.930.10">
    <property type="entry name" value="Bira Bifunctional Protein, Domain 2"/>
    <property type="match status" value="1"/>
</dbReference>
<dbReference type="STRING" id="440514.SAMN04488010_1642"/>
<accession>A0A1I6IG27</accession>
<dbReference type="Proteomes" id="UP000199462">
    <property type="component" value="Unassembled WGS sequence"/>
</dbReference>
<proteinExistence type="predicted"/>
<dbReference type="RefSeq" id="WP_091902586.1">
    <property type="nucleotide sequence ID" value="NZ_FOYX01000001.1"/>
</dbReference>
<gene>
    <name evidence="1" type="ORF">SAMN04488010_1642</name>
</gene>
<sequence length="117" mass="13937">MKIIQAINSMIENQDRITNVIQTEEEIFFVYNNKYKWSIHESNQEPNEILLYLYPEKDISIEDLSKIEVWPDTKFIVYKVSDFKTKEVFESFNELYQIVKSKVYGVDDLLDDIITGN</sequence>
<evidence type="ECO:0000313" key="1">
    <source>
        <dbReference type="EMBL" id="SFR65633.1"/>
    </source>
</evidence>
<evidence type="ECO:0000313" key="2">
    <source>
        <dbReference type="Proteomes" id="UP000199462"/>
    </source>
</evidence>
<dbReference type="AlphaFoldDB" id="A0A1I6IG27"/>
<dbReference type="EMBL" id="FOYX01000001">
    <property type="protein sequence ID" value="SFR65633.1"/>
    <property type="molecule type" value="Genomic_DNA"/>
</dbReference>
<protein>
    <submittedName>
        <fullName evidence="1">Uncharacterized protein</fullName>
    </submittedName>
</protein>
<dbReference type="InterPro" id="IPR045864">
    <property type="entry name" value="aa-tRNA-synth_II/BPL/LPL"/>
</dbReference>
<reference evidence="2" key="1">
    <citation type="submission" date="2016-10" db="EMBL/GenBank/DDBJ databases">
        <authorList>
            <person name="Varghese N."/>
            <person name="Submissions S."/>
        </authorList>
    </citation>
    <scope>NUCLEOTIDE SEQUENCE [LARGE SCALE GENOMIC DNA]</scope>
    <source>
        <strain evidence="2">DSM 19891</strain>
    </source>
</reference>
<name>A0A1I6IG27_9FLAO</name>
<keyword evidence="2" id="KW-1185">Reference proteome</keyword>
<dbReference type="SUPFAM" id="SSF142913">
    <property type="entry name" value="YktB/PF0168-like"/>
    <property type="match status" value="1"/>
</dbReference>